<dbReference type="CTD" id="36343691"/>
<evidence type="ECO:0000313" key="2">
    <source>
        <dbReference type="EMBL" id="EUB57159.1"/>
    </source>
</evidence>
<dbReference type="OrthoDB" id="6276319at2759"/>
<feature type="signal peptide" evidence="1">
    <location>
        <begin position="1"/>
        <end position="19"/>
    </location>
</feature>
<evidence type="ECO:0000313" key="3">
    <source>
        <dbReference type="Proteomes" id="UP000019149"/>
    </source>
</evidence>
<feature type="chain" id="PRO_5004883063" evidence="1">
    <location>
        <begin position="20"/>
        <end position="221"/>
    </location>
</feature>
<accession>W6UUT0</accession>
<dbReference type="Proteomes" id="UP000019149">
    <property type="component" value="Unassembled WGS sequence"/>
</dbReference>
<keyword evidence="1" id="KW-0732">Signal</keyword>
<dbReference type="AlphaFoldDB" id="W6UUT0"/>
<dbReference type="KEGG" id="egl:EGR_07976"/>
<name>W6UUT0_ECHGR</name>
<organism evidence="2 3">
    <name type="scientific">Echinococcus granulosus</name>
    <name type="common">Hydatid tapeworm</name>
    <dbReference type="NCBI Taxonomy" id="6210"/>
    <lineage>
        <taxon>Eukaryota</taxon>
        <taxon>Metazoa</taxon>
        <taxon>Spiralia</taxon>
        <taxon>Lophotrochozoa</taxon>
        <taxon>Platyhelminthes</taxon>
        <taxon>Cestoda</taxon>
        <taxon>Eucestoda</taxon>
        <taxon>Cyclophyllidea</taxon>
        <taxon>Taeniidae</taxon>
        <taxon>Echinococcus</taxon>
        <taxon>Echinococcus granulosus group</taxon>
    </lineage>
</organism>
<gene>
    <name evidence="2" type="ORF">EGR_07976</name>
</gene>
<comment type="caution">
    <text evidence="2">The sequence shown here is derived from an EMBL/GenBank/DDBJ whole genome shotgun (WGS) entry which is preliminary data.</text>
</comment>
<dbReference type="EMBL" id="APAU02000092">
    <property type="protein sequence ID" value="EUB57159.1"/>
    <property type="molecule type" value="Genomic_DNA"/>
</dbReference>
<dbReference type="RefSeq" id="XP_024348355.1">
    <property type="nucleotide sequence ID" value="XM_024497225.1"/>
</dbReference>
<evidence type="ECO:0000256" key="1">
    <source>
        <dbReference type="SAM" id="SignalP"/>
    </source>
</evidence>
<proteinExistence type="predicted"/>
<protein>
    <submittedName>
        <fullName evidence="2">Uncharacterized protein</fullName>
    </submittedName>
</protein>
<keyword evidence="3" id="KW-1185">Reference proteome</keyword>
<dbReference type="GeneID" id="36343691"/>
<sequence length="221" mass="24934">MSVLLLLLLLQLAIPPSLATSAMDEALSVEKRDPPTIPVFLQQTYKTVSEIGLDWETYPYDHEFTKRMFIEGAPSRKEVGIVVSLSLAFILLRHFSEPRLRVGLDEMITPPVLLDATWSRGQRESRGQMLIGGFEVCCSGYSSMLRGSDPHRGAFTDEMHITLTSLMSPLFTHSLPVIWYSRVNDTLPPFECLHAAWLRVTTFSLWGSRITSTRQHLRAGL</sequence>
<reference evidence="2 3" key="1">
    <citation type="journal article" date="2013" name="Nat. Genet.">
        <title>The genome of the hydatid tapeworm Echinococcus granulosus.</title>
        <authorList>
            <person name="Zheng H."/>
            <person name="Zhang W."/>
            <person name="Zhang L."/>
            <person name="Zhang Z."/>
            <person name="Li J."/>
            <person name="Lu G."/>
            <person name="Zhu Y."/>
            <person name="Wang Y."/>
            <person name="Huang Y."/>
            <person name="Liu J."/>
            <person name="Kang H."/>
            <person name="Chen J."/>
            <person name="Wang L."/>
            <person name="Chen A."/>
            <person name="Yu S."/>
            <person name="Gao Z."/>
            <person name="Jin L."/>
            <person name="Gu W."/>
            <person name="Wang Z."/>
            <person name="Zhao L."/>
            <person name="Shi B."/>
            <person name="Wen H."/>
            <person name="Lin R."/>
            <person name="Jones M.K."/>
            <person name="Brejova B."/>
            <person name="Vinar T."/>
            <person name="Zhao G."/>
            <person name="McManus D.P."/>
            <person name="Chen Z."/>
            <person name="Zhou Y."/>
            <person name="Wang S."/>
        </authorList>
    </citation>
    <scope>NUCLEOTIDE SEQUENCE [LARGE SCALE GENOMIC DNA]</scope>
</reference>